<proteinExistence type="predicted"/>
<sequence>ARLLPRPDRLPARHAVRPARSAGCPRRRGRRPGGAPLGRGVAGSRPGGAGPVADRDGGPRSPAAGPGAVGSGRDRGHLGGAGGNGHGPRRPDLAPDEPDAEGLGADRDTRDRRRNHPGRGSRAPRRVRRGSPGAGPRRGGDGV</sequence>
<gene>
    <name evidence="2" type="ORF">AVDCRST_MAG73-888</name>
</gene>
<accession>A0A6J4TRB7</accession>
<feature type="non-terminal residue" evidence="2">
    <location>
        <position position="1"/>
    </location>
</feature>
<protein>
    <submittedName>
        <fullName evidence="2">Uncharacterized protein</fullName>
    </submittedName>
</protein>
<reference evidence="2" key="1">
    <citation type="submission" date="2020-02" db="EMBL/GenBank/DDBJ databases">
        <authorList>
            <person name="Meier V. D."/>
        </authorList>
    </citation>
    <scope>NUCLEOTIDE SEQUENCE</scope>
    <source>
        <strain evidence="2">AVDCRST_MAG73</strain>
    </source>
</reference>
<dbReference type="EMBL" id="CADCWE010000050">
    <property type="protein sequence ID" value="CAA9530322.1"/>
    <property type="molecule type" value="Genomic_DNA"/>
</dbReference>
<evidence type="ECO:0000313" key="2">
    <source>
        <dbReference type="EMBL" id="CAA9530322.1"/>
    </source>
</evidence>
<name>A0A6J4TRB7_9BACT</name>
<feature type="compositionally biased region" description="Gly residues" evidence="1">
    <location>
        <begin position="35"/>
        <end position="50"/>
    </location>
</feature>
<feature type="non-terminal residue" evidence="2">
    <location>
        <position position="143"/>
    </location>
</feature>
<feature type="compositionally biased region" description="Basic and acidic residues" evidence="1">
    <location>
        <begin position="1"/>
        <end position="11"/>
    </location>
</feature>
<organism evidence="2">
    <name type="scientific">uncultured Thermomicrobiales bacterium</name>
    <dbReference type="NCBI Taxonomy" id="1645740"/>
    <lineage>
        <taxon>Bacteria</taxon>
        <taxon>Pseudomonadati</taxon>
        <taxon>Thermomicrobiota</taxon>
        <taxon>Thermomicrobia</taxon>
        <taxon>Thermomicrobiales</taxon>
        <taxon>environmental samples</taxon>
    </lineage>
</organism>
<feature type="region of interest" description="Disordered" evidence="1">
    <location>
        <begin position="1"/>
        <end position="143"/>
    </location>
</feature>
<feature type="compositionally biased region" description="Basic residues" evidence="1">
    <location>
        <begin position="112"/>
        <end position="129"/>
    </location>
</feature>
<dbReference type="AlphaFoldDB" id="A0A6J4TRB7"/>
<evidence type="ECO:0000256" key="1">
    <source>
        <dbReference type="SAM" id="MobiDB-lite"/>
    </source>
</evidence>